<feature type="region of interest" description="Disordered" evidence="3">
    <location>
        <begin position="154"/>
        <end position="226"/>
    </location>
</feature>
<comment type="similarity">
    <text evidence="1">Belongs to the TSR2 family.</text>
</comment>
<proteinExistence type="inferred from homology"/>
<name>A0A316YY82_9BASI</name>
<evidence type="ECO:0000313" key="4">
    <source>
        <dbReference type="EMBL" id="PWN93598.1"/>
    </source>
</evidence>
<dbReference type="GeneID" id="37046586"/>
<keyword evidence="2" id="KW-0698">rRNA processing</keyword>
<evidence type="ECO:0000256" key="2">
    <source>
        <dbReference type="ARBA" id="ARBA00022552"/>
    </source>
</evidence>
<gene>
    <name evidence="4" type="ORF">FA10DRAFT_298970</name>
</gene>
<protein>
    <recommendedName>
        <fullName evidence="6">Pre-rRNA-processing protein TSR2</fullName>
    </recommendedName>
</protein>
<dbReference type="PANTHER" id="PTHR21250">
    <property type="entry name" value="PRE-RRNA-PROCESSING PROTEIN TSR2 HOMOLOG"/>
    <property type="match status" value="1"/>
</dbReference>
<feature type="non-terminal residue" evidence="4">
    <location>
        <position position="1"/>
    </location>
</feature>
<evidence type="ECO:0000256" key="3">
    <source>
        <dbReference type="SAM" id="MobiDB-lite"/>
    </source>
</evidence>
<feature type="compositionally biased region" description="Acidic residues" evidence="3">
    <location>
        <begin position="184"/>
        <end position="195"/>
    </location>
</feature>
<dbReference type="RefSeq" id="XP_025380796.1">
    <property type="nucleotide sequence ID" value="XM_025524670.1"/>
</dbReference>
<dbReference type="GO" id="GO:0006364">
    <property type="term" value="P:rRNA processing"/>
    <property type="evidence" value="ECO:0007669"/>
    <property type="project" value="UniProtKB-KW"/>
</dbReference>
<sequence>MSSTPAPPSPTQLLFARAVILTMELWPAMRMAIGEQWGGIESVDKRDFLISHLCDEYSTEEPASASAAAAAPSSAQASTSSSSSERRAPATPDVDDLAETLEGYFCDEFETRLDDGSSDWIAGRIVSLHKMVYAVFPAVSDAAREEVEKLQEAASKLRGSKVNSTRQRREADDESGSGSSSEGDSGDEDDDDAMDVDQQPREQRQNKPEPVVDEDGFTTVVKSRRR</sequence>
<dbReference type="EMBL" id="KZ819634">
    <property type="protein sequence ID" value="PWN93598.1"/>
    <property type="molecule type" value="Genomic_DNA"/>
</dbReference>
<dbReference type="Proteomes" id="UP000245768">
    <property type="component" value="Unassembled WGS sequence"/>
</dbReference>
<feature type="region of interest" description="Disordered" evidence="3">
    <location>
        <begin position="64"/>
        <end position="93"/>
    </location>
</feature>
<feature type="compositionally biased region" description="Low complexity" evidence="3">
    <location>
        <begin position="64"/>
        <end position="83"/>
    </location>
</feature>
<organism evidence="4 5">
    <name type="scientific">Acaromyces ingoldii</name>
    <dbReference type="NCBI Taxonomy" id="215250"/>
    <lineage>
        <taxon>Eukaryota</taxon>
        <taxon>Fungi</taxon>
        <taxon>Dikarya</taxon>
        <taxon>Basidiomycota</taxon>
        <taxon>Ustilaginomycotina</taxon>
        <taxon>Exobasidiomycetes</taxon>
        <taxon>Exobasidiales</taxon>
        <taxon>Cryptobasidiaceae</taxon>
        <taxon>Acaromyces</taxon>
    </lineage>
</organism>
<feature type="compositionally biased region" description="Basic and acidic residues" evidence="3">
    <location>
        <begin position="198"/>
        <end position="207"/>
    </location>
</feature>
<reference evidence="4 5" key="1">
    <citation type="journal article" date="2018" name="Mol. Biol. Evol.">
        <title>Broad Genomic Sampling Reveals a Smut Pathogenic Ancestry of the Fungal Clade Ustilaginomycotina.</title>
        <authorList>
            <person name="Kijpornyongpan T."/>
            <person name="Mondo S.J."/>
            <person name="Barry K."/>
            <person name="Sandor L."/>
            <person name="Lee J."/>
            <person name="Lipzen A."/>
            <person name="Pangilinan J."/>
            <person name="LaButti K."/>
            <person name="Hainaut M."/>
            <person name="Henrissat B."/>
            <person name="Grigoriev I.V."/>
            <person name="Spatafora J.W."/>
            <person name="Aime M.C."/>
        </authorList>
    </citation>
    <scope>NUCLEOTIDE SEQUENCE [LARGE SCALE GENOMIC DNA]</scope>
    <source>
        <strain evidence="4 5">MCA 4198</strain>
    </source>
</reference>
<accession>A0A316YY82</accession>
<dbReference type="OrthoDB" id="263560at2759"/>
<keyword evidence="5" id="KW-1185">Reference proteome</keyword>
<dbReference type="InParanoid" id="A0A316YY82"/>
<dbReference type="Pfam" id="PF10273">
    <property type="entry name" value="WGG"/>
    <property type="match status" value="1"/>
</dbReference>
<evidence type="ECO:0000256" key="1">
    <source>
        <dbReference type="ARBA" id="ARBA00006524"/>
    </source>
</evidence>
<dbReference type="InterPro" id="IPR019398">
    <property type="entry name" value="Pre-rRNA_process_TSR2"/>
</dbReference>
<dbReference type="AlphaFoldDB" id="A0A316YY82"/>
<evidence type="ECO:0008006" key="6">
    <source>
        <dbReference type="Google" id="ProtNLM"/>
    </source>
</evidence>
<evidence type="ECO:0000313" key="5">
    <source>
        <dbReference type="Proteomes" id="UP000245768"/>
    </source>
</evidence>
<dbReference type="STRING" id="215250.A0A316YY82"/>